<dbReference type="InterPro" id="IPR053258">
    <property type="entry name" value="Ca-permeable_cation_channel"/>
</dbReference>
<feature type="transmembrane region" description="Helical" evidence="1">
    <location>
        <begin position="69"/>
        <end position="91"/>
    </location>
</feature>
<proteinExistence type="predicted"/>
<gene>
    <name evidence="2" type="ORF">OSB04_020389</name>
</gene>
<organism evidence="2 3">
    <name type="scientific">Centaurea solstitialis</name>
    <name type="common">yellow star-thistle</name>
    <dbReference type="NCBI Taxonomy" id="347529"/>
    <lineage>
        <taxon>Eukaryota</taxon>
        <taxon>Viridiplantae</taxon>
        <taxon>Streptophyta</taxon>
        <taxon>Embryophyta</taxon>
        <taxon>Tracheophyta</taxon>
        <taxon>Spermatophyta</taxon>
        <taxon>Magnoliopsida</taxon>
        <taxon>eudicotyledons</taxon>
        <taxon>Gunneridae</taxon>
        <taxon>Pentapetalae</taxon>
        <taxon>asterids</taxon>
        <taxon>campanulids</taxon>
        <taxon>Asterales</taxon>
        <taxon>Asteraceae</taxon>
        <taxon>Carduoideae</taxon>
        <taxon>Cardueae</taxon>
        <taxon>Centaureinae</taxon>
        <taxon>Centaurea</taxon>
    </lineage>
</organism>
<dbReference type="AlphaFoldDB" id="A0AA38T5J5"/>
<reference evidence="2" key="1">
    <citation type="submission" date="2023-03" db="EMBL/GenBank/DDBJ databases">
        <title>Chromosome-scale reference genome and RAD-based genetic map of yellow starthistle (Centaurea solstitialis) reveal putative structural variation and QTLs associated with invader traits.</title>
        <authorList>
            <person name="Reatini B."/>
            <person name="Cang F.A."/>
            <person name="Jiang Q."/>
            <person name="Mckibben M.T.W."/>
            <person name="Barker M.S."/>
            <person name="Rieseberg L.H."/>
            <person name="Dlugosch K.M."/>
        </authorList>
    </citation>
    <scope>NUCLEOTIDE SEQUENCE</scope>
    <source>
        <strain evidence="2">CAN-66</strain>
        <tissue evidence="2">Leaf</tissue>
    </source>
</reference>
<dbReference type="Proteomes" id="UP001172457">
    <property type="component" value="Chromosome 5"/>
</dbReference>
<evidence type="ECO:0000256" key="1">
    <source>
        <dbReference type="SAM" id="Phobius"/>
    </source>
</evidence>
<protein>
    <submittedName>
        <fullName evidence="2">Uncharacterized protein</fullName>
    </submittedName>
</protein>
<keyword evidence="1" id="KW-0472">Membrane</keyword>
<keyword evidence="1" id="KW-1133">Transmembrane helix</keyword>
<feature type="transmembrane region" description="Helical" evidence="1">
    <location>
        <begin position="32"/>
        <end position="49"/>
    </location>
</feature>
<name>A0AA38T5J5_9ASTR</name>
<evidence type="ECO:0000313" key="3">
    <source>
        <dbReference type="Proteomes" id="UP001172457"/>
    </source>
</evidence>
<feature type="transmembrane region" description="Helical" evidence="1">
    <location>
        <begin position="136"/>
        <end position="157"/>
    </location>
</feature>
<evidence type="ECO:0000313" key="2">
    <source>
        <dbReference type="EMBL" id="KAJ9547846.1"/>
    </source>
</evidence>
<keyword evidence="3" id="KW-1185">Reference proteome</keyword>
<dbReference type="PANTHER" id="PTHR34115:SF5">
    <property type="entry name" value="PROTEIN, PUTATIVE-RELATED"/>
    <property type="match status" value="1"/>
</dbReference>
<dbReference type="EMBL" id="JARYMX010000005">
    <property type="protein sequence ID" value="KAJ9547846.1"/>
    <property type="molecule type" value="Genomic_DNA"/>
</dbReference>
<comment type="caution">
    <text evidence="2">The sequence shown here is derived from an EMBL/GenBank/DDBJ whole genome shotgun (WGS) entry which is preliminary data.</text>
</comment>
<keyword evidence="1" id="KW-0812">Transmembrane</keyword>
<accession>A0AA38T5J5</accession>
<sequence>MYGDRLTNFGNEHGVDRGGRVVSSWLYDHLKIVKLVYTATIFIMYQPLINLVQMKFQNESHSAFDTHGPFMNMSVIALYITALTSGILFYINDHLQSFMKGRFSLVVYVILKGVFYFSGILTPLSPTLVLLIPGKFSWIGYIIIGALFVIIGIYHWISYIKQYHLKDEFNSGGHPIIQDNEDISVFHRHYP</sequence>
<feature type="transmembrane region" description="Helical" evidence="1">
    <location>
        <begin position="103"/>
        <end position="124"/>
    </location>
</feature>
<dbReference type="PANTHER" id="PTHR34115">
    <property type="entry name" value="PROTEIN, PUTATIVE-RELATED"/>
    <property type="match status" value="1"/>
</dbReference>